<feature type="compositionally biased region" description="Polar residues" evidence="8">
    <location>
        <begin position="23"/>
        <end position="36"/>
    </location>
</feature>
<reference evidence="11" key="1">
    <citation type="submission" date="2013-04" db="EMBL/GenBank/DDBJ databases">
        <title>The Genome Sequence of Fonticula alba ATCC 38817.</title>
        <authorList>
            <consortium name="The Broad Institute Genomics Platform"/>
            <person name="Russ C."/>
            <person name="Cuomo C."/>
            <person name="Burger G."/>
            <person name="Gray M.W."/>
            <person name="Holland P.W.H."/>
            <person name="King N."/>
            <person name="Lang F.B.F."/>
            <person name="Roger A.J."/>
            <person name="Ruiz-Trillo I."/>
            <person name="Brown M."/>
            <person name="Walker B."/>
            <person name="Young S."/>
            <person name="Zeng Q."/>
            <person name="Gargeya S."/>
            <person name="Fitzgerald M."/>
            <person name="Haas B."/>
            <person name="Abouelleil A."/>
            <person name="Allen A.W."/>
            <person name="Alvarado L."/>
            <person name="Arachchi H.M."/>
            <person name="Berlin A.M."/>
            <person name="Chapman S.B."/>
            <person name="Gainer-Dewar J."/>
            <person name="Goldberg J."/>
            <person name="Griggs A."/>
            <person name="Gujja S."/>
            <person name="Hansen M."/>
            <person name="Howarth C."/>
            <person name="Imamovic A."/>
            <person name="Ireland A."/>
            <person name="Larimer J."/>
            <person name="McCowan C."/>
            <person name="Murphy C."/>
            <person name="Pearson M."/>
            <person name="Poon T.W."/>
            <person name="Priest M."/>
            <person name="Roberts A."/>
            <person name="Saif S."/>
            <person name="Shea T."/>
            <person name="Sisk P."/>
            <person name="Sykes S."/>
            <person name="Wortman J."/>
            <person name="Nusbaum C."/>
            <person name="Birren B."/>
        </authorList>
    </citation>
    <scope>NUCLEOTIDE SEQUENCE [LARGE SCALE GENOMIC DNA]</scope>
    <source>
        <strain evidence="11">ATCC 38817</strain>
    </source>
</reference>
<comment type="subcellular location">
    <subcellularLocation>
        <location evidence="1">Membrane</location>
        <topology evidence="1">Multi-pass membrane protein</topology>
    </subcellularLocation>
</comment>
<dbReference type="eggNOG" id="KOG0061">
    <property type="taxonomic scope" value="Eukaryota"/>
</dbReference>
<dbReference type="InterPro" id="IPR003593">
    <property type="entry name" value="AAA+_ATPase"/>
</dbReference>
<feature type="compositionally biased region" description="Low complexity" evidence="8">
    <location>
        <begin position="74"/>
        <end position="85"/>
    </location>
</feature>
<feature type="domain" description="ABC transporter" evidence="10">
    <location>
        <begin position="162"/>
        <end position="401"/>
    </location>
</feature>
<dbReference type="PROSITE" id="PS50893">
    <property type="entry name" value="ABC_TRANSPORTER_2"/>
    <property type="match status" value="1"/>
</dbReference>
<evidence type="ECO:0000256" key="9">
    <source>
        <dbReference type="SAM" id="Phobius"/>
    </source>
</evidence>
<dbReference type="STRING" id="691883.A0A058Z407"/>
<feature type="compositionally biased region" description="Basic and acidic residues" evidence="8">
    <location>
        <begin position="43"/>
        <end position="53"/>
    </location>
</feature>
<dbReference type="PANTHER" id="PTHR48041:SF139">
    <property type="entry name" value="PROTEIN SCARLET"/>
    <property type="match status" value="1"/>
</dbReference>
<dbReference type="Pfam" id="PF19055">
    <property type="entry name" value="ABC2_membrane_7"/>
    <property type="match status" value="1"/>
</dbReference>
<name>A0A058Z407_FONAL</name>
<evidence type="ECO:0000256" key="3">
    <source>
        <dbReference type="ARBA" id="ARBA00022692"/>
    </source>
</evidence>
<evidence type="ECO:0000256" key="8">
    <source>
        <dbReference type="SAM" id="MobiDB-lite"/>
    </source>
</evidence>
<evidence type="ECO:0000256" key="6">
    <source>
        <dbReference type="ARBA" id="ARBA00022989"/>
    </source>
</evidence>
<dbReference type="Proteomes" id="UP000030693">
    <property type="component" value="Unassembled WGS sequence"/>
</dbReference>
<organism evidence="11">
    <name type="scientific">Fonticula alba</name>
    <name type="common">Slime mold</name>
    <dbReference type="NCBI Taxonomy" id="691883"/>
    <lineage>
        <taxon>Eukaryota</taxon>
        <taxon>Rotosphaerida</taxon>
        <taxon>Fonticulaceae</taxon>
        <taxon>Fonticula</taxon>
    </lineage>
</organism>
<dbReference type="SMART" id="SM00382">
    <property type="entry name" value="AAA"/>
    <property type="match status" value="1"/>
</dbReference>
<dbReference type="PANTHER" id="PTHR48041">
    <property type="entry name" value="ABC TRANSPORTER G FAMILY MEMBER 28"/>
    <property type="match status" value="1"/>
</dbReference>
<dbReference type="EMBL" id="KB932208">
    <property type="protein sequence ID" value="KCV68663.1"/>
    <property type="molecule type" value="Genomic_DNA"/>
</dbReference>
<feature type="compositionally biased region" description="Low complexity" evidence="8">
    <location>
        <begin position="103"/>
        <end position="124"/>
    </location>
</feature>
<keyword evidence="4" id="KW-0547">Nucleotide-binding</keyword>
<dbReference type="GO" id="GO:0016020">
    <property type="term" value="C:membrane"/>
    <property type="evidence" value="ECO:0007669"/>
    <property type="project" value="UniProtKB-SubCell"/>
</dbReference>
<dbReference type="GO" id="GO:0005524">
    <property type="term" value="F:ATP binding"/>
    <property type="evidence" value="ECO:0007669"/>
    <property type="project" value="UniProtKB-KW"/>
</dbReference>
<dbReference type="InterPro" id="IPR027417">
    <property type="entry name" value="P-loop_NTPase"/>
</dbReference>
<evidence type="ECO:0000313" key="12">
    <source>
        <dbReference type="Proteomes" id="UP000030693"/>
    </source>
</evidence>
<keyword evidence="6 9" id="KW-1133">Transmembrane helix</keyword>
<feature type="transmembrane region" description="Helical" evidence="9">
    <location>
        <begin position="623"/>
        <end position="643"/>
    </location>
</feature>
<keyword evidence="5" id="KW-0067">ATP-binding</keyword>
<sequence length="750" mass="83173">MSENTFPDEGITQTTTPPSSSPQLSADSPDMSSAESESLPDLSKPETPVKPEKLTLSTSHLSPGGPRRGSHPNASPARRASAAGPSPGPMDIEMGNRLSSKRPSIVSHTSVNSSNSGISSAPSRRSSILVPLSSMMDMDDSYSQPIQSVNLTWSGIVHRVNVRTGPIFRKKTVEKTILDDVSGQALPGRLLAIMGPSGGGKTSLLDSISGRLRTRAGTVLVNGKPIPRHFRSVSSYVMQDDLLVETLTPRELLTFAARLRLSPKLTARDIAEHVNNLLNRLSLTRSADTRVGKPEGKQRGLSGGERKRTAIAYEMITNPSLLFLDEPTTGLDAFMALQLIELLKALAAEGRTIVTTIHQPSSDIFGLFDDLLLLSGGKVAYLDEGHFAVQYFADLGYVCPNFSNPSDFFMKILHSQSESDAFRVRSITDSYLKQSQTREALRSPVDVPQLKISQPQRASPMMEFITLFKRSTLMYQRNPVTLGARLGQTISTALMCGLFFYKLDLTQAGASGRSGSLFFLTSSLVMSSCMTYVLTFPMETRYLMRDKLSEMYSTSAYYWAKFFSELPWTMMFPVIFALIAYFMVNLHLTVEKFFIHLLGLWLVTSLSTSMGIAIGSMFEHAEVAVTVAPTSIVPLMVFGGFFAQADRMLVWLNWIQYISPHKWTFQALMINEFRGRLLTCAPNEFIQTPSGPVCPITTGEQFIESFGMKPTTRVMWKSLWMLAILFISLRLIAWFFLVLRTRRLTRTRTQ</sequence>
<dbReference type="InterPro" id="IPR050352">
    <property type="entry name" value="ABCG_transporters"/>
</dbReference>
<dbReference type="GeneID" id="20529679"/>
<dbReference type="InterPro" id="IPR043926">
    <property type="entry name" value="ABCG_dom"/>
</dbReference>
<evidence type="ECO:0000256" key="1">
    <source>
        <dbReference type="ARBA" id="ARBA00004141"/>
    </source>
</evidence>
<dbReference type="GO" id="GO:0016887">
    <property type="term" value="F:ATP hydrolysis activity"/>
    <property type="evidence" value="ECO:0007669"/>
    <property type="project" value="InterPro"/>
</dbReference>
<evidence type="ECO:0000256" key="5">
    <source>
        <dbReference type="ARBA" id="ARBA00022840"/>
    </source>
</evidence>
<dbReference type="OMA" id="WWKQFWL"/>
<evidence type="ECO:0000313" key="11">
    <source>
        <dbReference type="EMBL" id="KCV68663.1"/>
    </source>
</evidence>
<feature type="transmembrane region" description="Helical" evidence="9">
    <location>
        <begin position="558"/>
        <end position="581"/>
    </location>
</feature>
<dbReference type="SUPFAM" id="SSF52540">
    <property type="entry name" value="P-loop containing nucleoside triphosphate hydrolases"/>
    <property type="match status" value="1"/>
</dbReference>
<evidence type="ECO:0000256" key="4">
    <source>
        <dbReference type="ARBA" id="ARBA00022741"/>
    </source>
</evidence>
<feature type="transmembrane region" description="Helical" evidence="9">
    <location>
        <begin position="517"/>
        <end position="537"/>
    </location>
</feature>
<dbReference type="AlphaFoldDB" id="A0A058Z407"/>
<feature type="transmembrane region" description="Helical" evidence="9">
    <location>
        <begin position="718"/>
        <end position="739"/>
    </location>
</feature>
<dbReference type="Gene3D" id="3.40.50.300">
    <property type="entry name" value="P-loop containing nucleotide triphosphate hydrolases"/>
    <property type="match status" value="1"/>
</dbReference>
<accession>A0A058Z407</accession>
<feature type="region of interest" description="Disordered" evidence="8">
    <location>
        <begin position="1"/>
        <end position="124"/>
    </location>
</feature>
<keyword evidence="7 9" id="KW-0472">Membrane</keyword>
<proteinExistence type="predicted"/>
<keyword evidence="2" id="KW-0813">Transport</keyword>
<dbReference type="GO" id="GO:0140359">
    <property type="term" value="F:ABC-type transporter activity"/>
    <property type="evidence" value="ECO:0007669"/>
    <property type="project" value="InterPro"/>
</dbReference>
<dbReference type="Pfam" id="PF00005">
    <property type="entry name" value="ABC_tran"/>
    <property type="match status" value="1"/>
</dbReference>
<evidence type="ECO:0000259" key="10">
    <source>
        <dbReference type="PROSITE" id="PS50893"/>
    </source>
</evidence>
<evidence type="ECO:0000256" key="7">
    <source>
        <dbReference type="ARBA" id="ARBA00023136"/>
    </source>
</evidence>
<feature type="transmembrane region" description="Helical" evidence="9">
    <location>
        <begin position="593"/>
        <end position="616"/>
    </location>
</feature>
<protein>
    <recommendedName>
        <fullName evidence="10">ABC transporter domain-containing protein</fullName>
    </recommendedName>
</protein>
<keyword evidence="3 9" id="KW-0812">Transmembrane</keyword>
<keyword evidence="12" id="KW-1185">Reference proteome</keyword>
<evidence type="ECO:0000256" key="2">
    <source>
        <dbReference type="ARBA" id="ARBA00022448"/>
    </source>
</evidence>
<dbReference type="OrthoDB" id="66620at2759"/>
<dbReference type="InterPro" id="IPR013525">
    <property type="entry name" value="ABC2_TM"/>
</dbReference>
<gene>
    <name evidence="11" type="ORF">H696_04954</name>
</gene>
<dbReference type="Pfam" id="PF01061">
    <property type="entry name" value="ABC2_membrane"/>
    <property type="match status" value="1"/>
</dbReference>
<dbReference type="RefSeq" id="XP_009497095.1">
    <property type="nucleotide sequence ID" value="XM_009498820.1"/>
</dbReference>
<dbReference type="InterPro" id="IPR003439">
    <property type="entry name" value="ABC_transporter-like_ATP-bd"/>
</dbReference>